<sequence length="102" mass="11289">MTRVPVRGQMWQISGPSGFGICLGNGYWSVLVRNGPEYTLTDTLAPFPVRLEERLPRSMAWADQFDALAAAEGLDISWADEVHRYRELGLAKTTGQTGHAQP</sequence>
<reference evidence="1" key="1">
    <citation type="submission" date="2021-10" db="EMBL/GenBank/DDBJ databases">
        <title>Novel species in genus Arthrobacter.</title>
        <authorList>
            <person name="Liu Y."/>
        </authorList>
    </citation>
    <scope>NUCLEOTIDE SEQUENCE</scope>
    <source>
        <strain evidence="1">Zg-Y453</strain>
    </source>
</reference>
<dbReference type="Proteomes" id="UP001139158">
    <property type="component" value="Unassembled WGS sequence"/>
</dbReference>
<evidence type="ECO:0000313" key="1">
    <source>
        <dbReference type="EMBL" id="MCC3299479.1"/>
    </source>
</evidence>
<proteinExistence type="predicted"/>
<dbReference type="AlphaFoldDB" id="A0A9X1MJ42"/>
<gene>
    <name evidence="1" type="ORF">LJ757_16925</name>
</gene>
<evidence type="ECO:0000313" key="2">
    <source>
        <dbReference type="Proteomes" id="UP001139158"/>
    </source>
</evidence>
<organism evidence="1 2">
    <name type="scientific">Arthrobacter caoxuetaonis</name>
    <dbReference type="NCBI Taxonomy" id="2886935"/>
    <lineage>
        <taxon>Bacteria</taxon>
        <taxon>Bacillati</taxon>
        <taxon>Actinomycetota</taxon>
        <taxon>Actinomycetes</taxon>
        <taxon>Micrococcales</taxon>
        <taxon>Micrococcaceae</taxon>
        <taxon>Arthrobacter</taxon>
    </lineage>
</organism>
<dbReference type="EMBL" id="JAJFZV010000018">
    <property type="protein sequence ID" value="MCC3299479.1"/>
    <property type="molecule type" value="Genomic_DNA"/>
</dbReference>
<protein>
    <submittedName>
        <fullName evidence="1">Uncharacterized protein</fullName>
    </submittedName>
</protein>
<comment type="caution">
    <text evidence="1">The sequence shown here is derived from an EMBL/GenBank/DDBJ whole genome shotgun (WGS) entry which is preliminary data.</text>
</comment>
<accession>A0A9X1MJ42</accession>
<dbReference type="RefSeq" id="WP_227897465.1">
    <property type="nucleotide sequence ID" value="NZ_CP099467.1"/>
</dbReference>
<name>A0A9X1MJ42_9MICC</name>
<keyword evidence="2" id="KW-1185">Reference proteome</keyword>